<feature type="signal peptide" evidence="1">
    <location>
        <begin position="1"/>
        <end position="19"/>
    </location>
</feature>
<organism evidence="3 4">
    <name type="scientific">Mucilaginibacter litoreus</name>
    <dbReference type="NCBI Taxonomy" id="1048221"/>
    <lineage>
        <taxon>Bacteria</taxon>
        <taxon>Pseudomonadati</taxon>
        <taxon>Bacteroidota</taxon>
        <taxon>Sphingobacteriia</taxon>
        <taxon>Sphingobacteriales</taxon>
        <taxon>Sphingobacteriaceae</taxon>
        <taxon>Mucilaginibacter</taxon>
    </lineage>
</organism>
<gene>
    <name evidence="3" type="ORF">ACFQZX_06680</name>
</gene>
<protein>
    <submittedName>
        <fullName evidence="3">Heavy metal-binding domain-containing protein</fullName>
    </submittedName>
</protein>
<keyword evidence="4" id="KW-1185">Reference proteome</keyword>
<evidence type="ECO:0000256" key="1">
    <source>
        <dbReference type="SAM" id="SignalP"/>
    </source>
</evidence>
<dbReference type="PROSITE" id="PS51257">
    <property type="entry name" value="PROKAR_LIPOPROTEIN"/>
    <property type="match status" value="1"/>
</dbReference>
<reference evidence="4" key="1">
    <citation type="journal article" date="2019" name="Int. J. Syst. Evol. Microbiol.">
        <title>The Global Catalogue of Microorganisms (GCM) 10K type strain sequencing project: providing services to taxonomists for standard genome sequencing and annotation.</title>
        <authorList>
            <consortium name="The Broad Institute Genomics Platform"/>
            <consortium name="The Broad Institute Genome Sequencing Center for Infectious Disease"/>
            <person name="Wu L."/>
            <person name="Ma J."/>
        </authorList>
    </citation>
    <scope>NUCLEOTIDE SEQUENCE [LARGE SCALE GENOMIC DNA]</scope>
    <source>
        <strain evidence="4">CCUG 61484</strain>
    </source>
</reference>
<sequence length="70" mass="7677">MRRYIIVLAAIISTLSFVACNTSTNKNSKATEAAKPKGKYYCTMHPEVTSDKPGTCSKCGMDLVERDTTK</sequence>
<evidence type="ECO:0000313" key="3">
    <source>
        <dbReference type="EMBL" id="MFD0793297.1"/>
    </source>
</evidence>
<keyword evidence="1" id="KW-0732">Signal</keyword>
<comment type="caution">
    <text evidence="3">The sequence shown here is derived from an EMBL/GenBank/DDBJ whole genome shotgun (WGS) entry which is preliminary data.</text>
</comment>
<name>A0ABW3AQL9_9SPHI</name>
<feature type="chain" id="PRO_5045654293" evidence="1">
    <location>
        <begin position="20"/>
        <end position="70"/>
    </location>
</feature>
<dbReference type="EMBL" id="JBHTHZ010000003">
    <property type="protein sequence ID" value="MFD0793297.1"/>
    <property type="molecule type" value="Genomic_DNA"/>
</dbReference>
<proteinExistence type="predicted"/>
<evidence type="ECO:0000259" key="2">
    <source>
        <dbReference type="Pfam" id="PF19335"/>
    </source>
</evidence>
<dbReference type="Pfam" id="PF19335">
    <property type="entry name" value="HMBD"/>
    <property type="match status" value="1"/>
</dbReference>
<accession>A0ABW3AQL9</accession>
<dbReference type="InterPro" id="IPR045800">
    <property type="entry name" value="HMBD"/>
</dbReference>
<feature type="domain" description="Heavy metal binding" evidence="2">
    <location>
        <begin position="39"/>
        <end position="65"/>
    </location>
</feature>
<dbReference type="RefSeq" id="WP_377112895.1">
    <property type="nucleotide sequence ID" value="NZ_JBHTHZ010000003.1"/>
</dbReference>
<evidence type="ECO:0000313" key="4">
    <source>
        <dbReference type="Proteomes" id="UP001597010"/>
    </source>
</evidence>
<dbReference type="Proteomes" id="UP001597010">
    <property type="component" value="Unassembled WGS sequence"/>
</dbReference>